<name>A0ABS6KAS6_9FIRM</name>
<dbReference type="PANTHER" id="PTHR43649">
    <property type="entry name" value="ARABINOSE-BINDING PROTEIN-RELATED"/>
    <property type="match status" value="1"/>
</dbReference>
<evidence type="ECO:0000256" key="5">
    <source>
        <dbReference type="ARBA" id="ARBA00023288"/>
    </source>
</evidence>
<evidence type="ECO:0000313" key="9">
    <source>
        <dbReference type="Proteomes" id="UP001314681"/>
    </source>
</evidence>
<sequence length="457" mass="50689">MKKTCSMLLALVLMVSLTACGSDNSGSAAQPDSQSQEAAQPDGQSKENEQPAAGNSETSGSGVTLTLMGSKSWFKDVDNEVYQQFEEETGIKVELITNPDDMNNNIMGAKIATKELPDIVEYYNGGTGEAALLAEENFLDITSDPCLENVNQDLLDKFSKWDGVVYGFPIAGAQYWGIYYNKQIFADLNLQIPKTFEDLENACQKIKDQGITPIYLAGGDVWPVETWLDTYWGSYIAAKTTDFWDQYGENKIKLADLPEAVECLERQNDFYKKGYFGETAMSDTWSGQYSALYEGTAAMLVFNDSCFGEGMEKYPDYAEKLGFMPFPVDGSDCYGVTSSNSLYINKNSEHIDEALQLFNFLARPDIVEKMYTAKQQSPWFDNVSIDSLLPQIKEAQEAVREGRSGVSWFDFIPASYGNSSFEQIQEMFLGNCGPADVLKAIDDEIAKNAKAQGIPGW</sequence>
<feature type="signal peptide" evidence="7">
    <location>
        <begin position="1"/>
        <end position="21"/>
    </location>
</feature>
<dbReference type="Proteomes" id="UP001314681">
    <property type="component" value="Unassembled WGS sequence"/>
</dbReference>
<keyword evidence="1" id="KW-1003">Cell membrane</keyword>
<evidence type="ECO:0000313" key="8">
    <source>
        <dbReference type="EMBL" id="MBU9727615.1"/>
    </source>
</evidence>
<feature type="region of interest" description="Disordered" evidence="6">
    <location>
        <begin position="23"/>
        <end position="62"/>
    </location>
</feature>
<dbReference type="SUPFAM" id="SSF53850">
    <property type="entry name" value="Periplasmic binding protein-like II"/>
    <property type="match status" value="1"/>
</dbReference>
<keyword evidence="5" id="KW-0449">Lipoprotein</keyword>
<gene>
    <name evidence="8" type="ORF">KTH90_16520</name>
</gene>
<dbReference type="InterPro" id="IPR050490">
    <property type="entry name" value="Bact_solute-bd_prot1"/>
</dbReference>
<evidence type="ECO:0000256" key="6">
    <source>
        <dbReference type="SAM" id="MobiDB-lite"/>
    </source>
</evidence>
<keyword evidence="3" id="KW-0472">Membrane</keyword>
<accession>A0ABS6KAS6</accession>
<keyword evidence="2 7" id="KW-0732">Signal</keyword>
<dbReference type="Gene3D" id="3.40.190.10">
    <property type="entry name" value="Periplasmic binding protein-like II"/>
    <property type="match status" value="2"/>
</dbReference>
<evidence type="ECO:0000256" key="4">
    <source>
        <dbReference type="ARBA" id="ARBA00023139"/>
    </source>
</evidence>
<keyword evidence="9" id="KW-1185">Reference proteome</keyword>
<dbReference type="EMBL" id="JAHQCX010000012">
    <property type="protein sequence ID" value="MBU9727615.1"/>
    <property type="molecule type" value="Genomic_DNA"/>
</dbReference>
<feature type="compositionally biased region" description="Polar residues" evidence="6">
    <location>
        <begin position="23"/>
        <end position="38"/>
    </location>
</feature>
<evidence type="ECO:0000256" key="2">
    <source>
        <dbReference type="ARBA" id="ARBA00022729"/>
    </source>
</evidence>
<feature type="chain" id="PRO_5047094750" evidence="7">
    <location>
        <begin position="22"/>
        <end position="457"/>
    </location>
</feature>
<feature type="compositionally biased region" description="Polar residues" evidence="6">
    <location>
        <begin position="53"/>
        <end position="62"/>
    </location>
</feature>
<dbReference type="PANTHER" id="PTHR43649:SF33">
    <property type="entry name" value="POLYGALACTURONAN_RHAMNOGALACTURONAN-BINDING PROTEIN YTCQ"/>
    <property type="match status" value="1"/>
</dbReference>
<protein>
    <submittedName>
        <fullName evidence="8">ABC transporter substrate-binding protein</fullName>
    </submittedName>
</protein>
<proteinExistence type="predicted"/>
<evidence type="ECO:0000256" key="1">
    <source>
        <dbReference type="ARBA" id="ARBA00022475"/>
    </source>
</evidence>
<dbReference type="Pfam" id="PF01547">
    <property type="entry name" value="SBP_bac_1"/>
    <property type="match status" value="1"/>
</dbReference>
<reference evidence="8 9" key="1">
    <citation type="submission" date="2021-06" db="EMBL/GenBank/DDBJ databases">
        <title>Description of novel taxa of the family Lachnospiraceae.</title>
        <authorList>
            <person name="Chaplin A.V."/>
            <person name="Sokolova S.R."/>
            <person name="Pikina A.P."/>
            <person name="Korzhanova M."/>
            <person name="Belova V."/>
            <person name="Korostin D."/>
            <person name="Efimov B.A."/>
        </authorList>
    </citation>
    <scope>NUCLEOTIDE SEQUENCE [LARGE SCALE GENOMIC DNA]</scope>
    <source>
        <strain evidence="8 9">ASD4241</strain>
    </source>
</reference>
<organism evidence="8 9">
    <name type="scientific">Diplocloster modestus</name>
    <dbReference type="NCBI Taxonomy" id="2850322"/>
    <lineage>
        <taxon>Bacteria</taxon>
        <taxon>Bacillati</taxon>
        <taxon>Bacillota</taxon>
        <taxon>Clostridia</taxon>
        <taxon>Lachnospirales</taxon>
        <taxon>Lachnospiraceae</taxon>
        <taxon>Diplocloster</taxon>
    </lineage>
</organism>
<dbReference type="InterPro" id="IPR006059">
    <property type="entry name" value="SBP"/>
</dbReference>
<evidence type="ECO:0000256" key="3">
    <source>
        <dbReference type="ARBA" id="ARBA00023136"/>
    </source>
</evidence>
<keyword evidence="4" id="KW-0564">Palmitate</keyword>
<comment type="caution">
    <text evidence="8">The sequence shown here is derived from an EMBL/GenBank/DDBJ whole genome shotgun (WGS) entry which is preliminary data.</text>
</comment>
<evidence type="ECO:0000256" key="7">
    <source>
        <dbReference type="SAM" id="SignalP"/>
    </source>
</evidence>
<dbReference type="RefSeq" id="WP_158351411.1">
    <property type="nucleotide sequence ID" value="NZ_JAHQCX010000012.1"/>
</dbReference>
<dbReference type="PROSITE" id="PS51257">
    <property type="entry name" value="PROKAR_LIPOPROTEIN"/>
    <property type="match status" value="1"/>
</dbReference>